<dbReference type="SUPFAM" id="SSF50494">
    <property type="entry name" value="Trypsin-like serine proteases"/>
    <property type="match status" value="1"/>
</dbReference>
<dbReference type="AlphaFoldDB" id="A0A523UY45"/>
<feature type="domain" description="PDZ" evidence="3">
    <location>
        <begin position="277"/>
        <end position="359"/>
    </location>
</feature>
<evidence type="ECO:0000313" key="5">
    <source>
        <dbReference type="Proteomes" id="UP000315525"/>
    </source>
</evidence>
<reference evidence="4 5" key="1">
    <citation type="submission" date="2019-03" db="EMBL/GenBank/DDBJ databases">
        <title>Metabolic potential of uncultured bacteria and archaea associated with petroleum seepage in deep-sea sediments.</title>
        <authorList>
            <person name="Dong X."/>
            <person name="Hubert C."/>
        </authorList>
    </citation>
    <scope>NUCLEOTIDE SEQUENCE [LARGE SCALE GENOMIC DNA]</scope>
    <source>
        <strain evidence="4">E44_bin18</strain>
    </source>
</reference>
<evidence type="ECO:0000259" key="3">
    <source>
        <dbReference type="SMART" id="SM00228"/>
    </source>
</evidence>
<evidence type="ECO:0000256" key="2">
    <source>
        <dbReference type="ARBA" id="ARBA00022801"/>
    </source>
</evidence>
<evidence type="ECO:0000313" key="4">
    <source>
        <dbReference type="EMBL" id="TET47455.1"/>
    </source>
</evidence>
<dbReference type="SUPFAM" id="SSF50156">
    <property type="entry name" value="PDZ domain-like"/>
    <property type="match status" value="1"/>
</dbReference>
<dbReference type="Proteomes" id="UP000315525">
    <property type="component" value="Unassembled WGS sequence"/>
</dbReference>
<keyword evidence="2" id="KW-0378">Hydrolase</keyword>
<evidence type="ECO:0000256" key="1">
    <source>
        <dbReference type="ARBA" id="ARBA00022670"/>
    </source>
</evidence>
<dbReference type="GO" id="GO:0004252">
    <property type="term" value="F:serine-type endopeptidase activity"/>
    <property type="evidence" value="ECO:0007669"/>
    <property type="project" value="InterPro"/>
</dbReference>
<dbReference type="Gene3D" id="2.30.42.10">
    <property type="match status" value="1"/>
</dbReference>
<dbReference type="EMBL" id="SOJN01000020">
    <property type="protein sequence ID" value="TET47455.1"/>
    <property type="molecule type" value="Genomic_DNA"/>
</dbReference>
<dbReference type="SMART" id="SM00228">
    <property type="entry name" value="PDZ"/>
    <property type="match status" value="1"/>
</dbReference>
<dbReference type="Pfam" id="PF13180">
    <property type="entry name" value="PDZ_2"/>
    <property type="match status" value="1"/>
</dbReference>
<comment type="caution">
    <text evidence="4">The sequence shown here is derived from an EMBL/GenBank/DDBJ whole genome shotgun (WGS) entry which is preliminary data.</text>
</comment>
<dbReference type="InterPro" id="IPR001940">
    <property type="entry name" value="Peptidase_S1C"/>
</dbReference>
<accession>A0A523UY45</accession>
<keyword evidence="1 4" id="KW-0645">Protease</keyword>
<dbReference type="InterPro" id="IPR036034">
    <property type="entry name" value="PDZ_sf"/>
</dbReference>
<name>A0A523UY45_UNCT6</name>
<dbReference type="InterPro" id="IPR001478">
    <property type="entry name" value="PDZ"/>
</dbReference>
<dbReference type="PANTHER" id="PTHR43343:SF3">
    <property type="entry name" value="PROTEASE DO-LIKE 8, CHLOROPLASTIC"/>
    <property type="match status" value="1"/>
</dbReference>
<dbReference type="Pfam" id="PF13365">
    <property type="entry name" value="Trypsin_2"/>
    <property type="match status" value="1"/>
</dbReference>
<protein>
    <submittedName>
        <fullName evidence="4">Trypsin-like serine protease</fullName>
    </submittedName>
</protein>
<dbReference type="GO" id="GO:0006508">
    <property type="term" value="P:proteolysis"/>
    <property type="evidence" value="ECO:0007669"/>
    <property type="project" value="UniProtKB-KW"/>
</dbReference>
<gene>
    <name evidence="4" type="ORF">E3J62_01390</name>
</gene>
<dbReference type="Gene3D" id="2.40.10.120">
    <property type="match status" value="1"/>
</dbReference>
<organism evidence="4 5">
    <name type="scientific">candidate division TA06 bacterium</name>
    <dbReference type="NCBI Taxonomy" id="2250710"/>
    <lineage>
        <taxon>Bacteria</taxon>
        <taxon>Bacteria division TA06</taxon>
    </lineage>
</organism>
<dbReference type="InterPro" id="IPR009003">
    <property type="entry name" value="Peptidase_S1_PA"/>
</dbReference>
<proteinExistence type="predicted"/>
<dbReference type="PANTHER" id="PTHR43343">
    <property type="entry name" value="PEPTIDASE S12"/>
    <property type="match status" value="1"/>
</dbReference>
<dbReference type="PRINTS" id="PR00834">
    <property type="entry name" value="PROTEASES2C"/>
</dbReference>
<dbReference type="InterPro" id="IPR051201">
    <property type="entry name" value="Chloro_Bact_Ser_Proteases"/>
</dbReference>
<sequence length="376" mass="40635">MRRIAILVLAAGLFLVFAVHTFSQEANNDITSSRVNAIVRAAEKVGPAVVSINVLQTKLYASHPFPGFFADPVIREYFGDLFAPRVYKEQIQSLGSGVIVRSEGYILTNEHVVRGAEQIKVTLPDGRVMAGELVDADAAVDLAVVKIRGGNLPVATIGQSDDLIIGEWAIAIGNPFGYLLDDTQPTVTVGVISALHRSIRSGHRSSALYRDMIQTDAAINPGNSGGPLVNADGEMIGINTFIFTSGGGSEGVGFARPISYAKRIIDDITRYGRIRKPWIGAHTQSITEEVSRALGLKSNAGVLVVEVDRGSSAGKAGIRRGDVIKRADSGLIRDEVDWENFLLSTYVGERVELEIVREGKMVHTAFAVIELRRKEK</sequence>